<dbReference type="PROSITE" id="PS50212">
    <property type="entry name" value="RASGEF_NTER"/>
    <property type="match status" value="1"/>
</dbReference>
<dbReference type="Proteomes" id="UP000001075">
    <property type="component" value="Unassembled WGS sequence"/>
</dbReference>
<dbReference type="GO" id="GO:0005886">
    <property type="term" value="C:plasma membrane"/>
    <property type="evidence" value="ECO:0007669"/>
    <property type="project" value="TreeGrafter"/>
</dbReference>
<dbReference type="GO" id="GO:0005085">
    <property type="term" value="F:guanyl-nucleotide exchange factor activity"/>
    <property type="evidence" value="ECO:0007669"/>
    <property type="project" value="UniProtKB-KW"/>
</dbReference>
<dbReference type="PANTHER" id="PTHR23113">
    <property type="entry name" value="GUANINE NUCLEOTIDE EXCHANGE FACTOR"/>
    <property type="match status" value="1"/>
</dbReference>
<evidence type="ECO:0000313" key="6">
    <source>
        <dbReference type="EMBL" id="EGW01323.1"/>
    </source>
</evidence>
<feature type="domain" description="Ras-GEF" evidence="4">
    <location>
        <begin position="266"/>
        <end position="482"/>
    </location>
</feature>
<evidence type="ECO:0000256" key="3">
    <source>
        <dbReference type="SAM" id="MobiDB-lite"/>
    </source>
</evidence>
<dbReference type="PROSITE" id="PS00720">
    <property type="entry name" value="RASGEF"/>
    <property type="match status" value="1"/>
</dbReference>
<feature type="region of interest" description="Disordered" evidence="3">
    <location>
        <begin position="1"/>
        <end position="41"/>
    </location>
</feature>
<dbReference type="InterPro" id="IPR000651">
    <property type="entry name" value="Ras-like_Gua-exchang_fac_N"/>
</dbReference>
<dbReference type="InterPro" id="IPR019804">
    <property type="entry name" value="Ras_G-nucl-exch_fac_CS"/>
</dbReference>
<organism evidence="6 7">
    <name type="scientific">Cricetulus griseus</name>
    <name type="common">Chinese hamster</name>
    <name type="synonym">Cricetulus barabensis griseus</name>
    <dbReference type="NCBI Taxonomy" id="10029"/>
    <lineage>
        <taxon>Eukaryota</taxon>
        <taxon>Metazoa</taxon>
        <taxon>Chordata</taxon>
        <taxon>Craniata</taxon>
        <taxon>Vertebrata</taxon>
        <taxon>Euteleostomi</taxon>
        <taxon>Mammalia</taxon>
        <taxon>Eutheria</taxon>
        <taxon>Euarchontoglires</taxon>
        <taxon>Glires</taxon>
        <taxon>Rodentia</taxon>
        <taxon>Myomorpha</taxon>
        <taxon>Muroidea</taxon>
        <taxon>Cricetidae</taxon>
        <taxon>Cricetinae</taxon>
        <taxon>Cricetulus</taxon>
    </lineage>
</organism>
<dbReference type="PaxDb" id="10029-XP_007609673.1"/>
<dbReference type="SMART" id="SM00147">
    <property type="entry name" value="RasGEF"/>
    <property type="match status" value="1"/>
</dbReference>
<evidence type="ECO:0000256" key="2">
    <source>
        <dbReference type="PROSITE-ProRule" id="PRU00168"/>
    </source>
</evidence>
<dbReference type="SMART" id="SM00229">
    <property type="entry name" value="RasGEFN"/>
    <property type="match status" value="1"/>
</dbReference>
<dbReference type="AlphaFoldDB" id="G3IGA8"/>
<dbReference type="Gene3D" id="1.10.840.10">
    <property type="entry name" value="Ras guanine-nucleotide exchange factors catalytic domain"/>
    <property type="match status" value="1"/>
</dbReference>
<keyword evidence="1 2" id="KW-0344">Guanine-nucleotide releasing factor</keyword>
<accession>G3IGA8</accession>
<sequence>MEGASCTEPRGSVDAAPVLSELPSAPRRGSRSPAIERLLSPGPRSSRARLYWGLRWSQQESMPQTPPFSAMFDSSGYNRNLYQSSEDSCGGLCYHDNNLLSGSLEALIQHLVPNVEYYPDRTYIFTFLLSSRLFMHPYELMAKVCHLCVEHQRLSEGDSDKNQMRKITPKILQLLTEWTETFPYDFRDERMMRNLKDLAHRMASGEEQTYRKNVQQMMQCLIRKLAALSQYEEVLAKLSSTATDRLTVLKTKPQSIQRDIMTVCSDPYTLAQQLTHIELERLNYIGPEEFVQAFVQKDPLDNDKTCYSERKKTRNLEAYVEWFNRLSYLVATEICMPVKKKHRARMIEYFIDVARECFNIGNFNSLMAIISGMNMSPVSRLKKTWAKVKTAKFDILEIVIPFFSLLIKDIYFLNEGCANRLPNGHVNFEKFWELAKQVSEFMTWKQVECPFERDRKVMQYLLSVPVFSEDALYLASYESEGPENNIEKDRWKSLR</sequence>
<dbReference type="PANTHER" id="PTHR23113:SF197">
    <property type="entry name" value="RAS-GEF DOMAIN-CONTAINING FAMILY MEMBER 1B"/>
    <property type="match status" value="1"/>
</dbReference>
<dbReference type="InterPro" id="IPR001895">
    <property type="entry name" value="RASGEF_cat_dom"/>
</dbReference>
<dbReference type="eggNOG" id="KOG3541">
    <property type="taxonomic scope" value="Eukaryota"/>
</dbReference>
<proteinExistence type="predicted"/>
<dbReference type="Gene3D" id="1.20.870.10">
    <property type="entry name" value="Son of sevenless (SoS) protein Chain: S domain 1"/>
    <property type="match status" value="1"/>
</dbReference>
<reference evidence="7" key="1">
    <citation type="journal article" date="2011" name="Nat. Biotechnol.">
        <title>The genomic sequence of the Chinese hamster ovary (CHO)-K1 cell line.</title>
        <authorList>
            <person name="Xu X."/>
            <person name="Nagarajan H."/>
            <person name="Lewis N.E."/>
            <person name="Pan S."/>
            <person name="Cai Z."/>
            <person name="Liu X."/>
            <person name="Chen W."/>
            <person name="Xie M."/>
            <person name="Wang W."/>
            <person name="Hammond S."/>
            <person name="Andersen M.R."/>
            <person name="Neff N."/>
            <person name="Passarelli B."/>
            <person name="Koh W."/>
            <person name="Fan H.C."/>
            <person name="Wang J."/>
            <person name="Gui Y."/>
            <person name="Lee K.H."/>
            <person name="Betenbaugh M.J."/>
            <person name="Quake S.R."/>
            <person name="Famili I."/>
            <person name="Palsson B.O."/>
            <person name="Wang J."/>
        </authorList>
    </citation>
    <scope>NUCLEOTIDE SEQUENCE [LARGE SCALE GENOMIC DNA]</scope>
    <source>
        <strain evidence="7">CHO K1 cell line</strain>
    </source>
</reference>
<protein>
    <submittedName>
        <fullName evidence="6">Ras-GEF domain-containing family member 1B</fullName>
    </submittedName>
</protein>
<dbReference type="InterPro" id="IPR008937">
    <property type="entry name" value="Ras-like_GEF"/>
</dbReference>
<dbReference type="SUPFAM" id="SSF48366">
    <property type="entry name" value="Ras GEF"/>
    <property type="match status" value="1"/>
</dbReference>
<dbReference type="EMBL" id="JH002532">
    <property type="protein sequence ID" value="EGW01323.1"/>
    <property type="molecule type" value="Genomic_DNA"/>
</dbReference>
<dbReference type="InterPro" id="IPR036964">
    <property type="entry name" value="RASGEF_cat_dom_sf"/>
</dbReference>
<evidence type="ECO:0000313" key="7">
    <source>
        <dbReference type="Proteomes" id="UP000001075"/>
    </source>
</evidence>
<dbReference type="FunFam" id="1.20.870.10:FF:000007">
    <property type="entry name" value="Ras-GEF domain-containing family member 1B"/>
    <property type="match status" value="1"/>
</dbReference>
<feature type="domain" description="N-terminal Ras-GEF" evidence="5">
    <location>
        <begin position="95"/>
        <end position="222"/>
    </location>
</feature>
<dbReference type="FunCoup" id="G3IGA8">
    <property type="interactions" value="520"/>
</dbReference>
<dbReference type="Pfam" id="PF00617">
    <property type="entry name" value="RasGEF"/>
    <property type="match status" value="1"/>
</dbReference>
<gene>
    <name evidence="6" type="ORF">I79_022791</name>
</gene>
<dbReference type="Pfam" id="PF00618">
    <property type="entry name" value="RasGEF_N"/>
    <property type="match status" value="1"/>
</dbReference>
<evidence type="ECO:0000256" key="1">
    <source>
        <dbReference type="ARBA" id="ARBA00022658"/>
    </source>
</evidence>
<dbReference type="CDD" id="cd00155">
    <property type="entry name" value="RasGEF"/>
    <property type="match status" value="1"/>
</dbReference>
<evidence type="ECO:0000259" key="5">
    <source>
        <dbReference type="PROSITE" id="PS50212"/>
    </source>
</evidence>
<name>G3IGA8_CRIGR</name>
<dbReference type="PROSITE" id="PS50009">
    <property type="entry name" value="RASGEF_CAT"/>
    <property type="match status" value="1"/>
</dbReference>
<evidence type="ECO:0000259" key="4">
    <source>
        <dbReference type="PROSITE" id="PS50009"/>
    </source>
</evidence>
<dbReference type="InParanoid" id="G3IGA8"/>
<dbReference type="GO" id="GO:0007265">
    <property type="term" value="P:Ras protein signal transduction"/>
    <property type="evidence" value="ECO:0007669"/>
    <property type="project" value="TreeGrafter"/>
</dbReference>
<dbReference type="InterPro" id="IPR023578">
    <property type="entry name" value="Ras_GEF_dom_sf"/>
</dbReference>
<dbReference type="CDD" id="cd06224">
    <property type="entry name" value="REM"/>
    <property type="match status" value="1"/>
</dbReference>
<dbReference type="STRING" id="10029.G3IGA8"/>